<protein>
    <submittedName>
        <fullName evidence="1">Uncharacterized protein</fullName>
    </submittedName>
</protein>
<dbReference type="KEGG" id="rue:DT065_07915"/>
<evidence type="ECO:0000313" key="2">
    <source>
        <dbReference type="Proteomes" id="UP000252100"/>
    </source>
</evidence>
<accession>A0A345BYC7</accession>
<proteinExistence type="predicted"/>
<organism evidence="1 2">
    <name type="scientific">Salicibibacter kimchii</name>
    <dbReference type="NCBI Taxonomy" id="2099786"/>
    <lineage>
        <taxon>Bacteria</taxon>
        <taxon>Bacillati</taxon>
        <taxon>Bacillota</taxon>
        <taxon>Bacilli</taxon>
        <taxon>Bacillales</taxon>
        <taxon>Bacillaceae</taxon>
        <taxon>Salicibibacter</taxon>
    </lineage>
</organism>
<sequence>MTYQLIFHDHIKRFENTLLEKAEQEKRTKGMGPWLALADLYIIQKKRIRLYPTPEEFNDHTSGEEMLPIVKHVERNTKITNLFRRGLPNRSIGNFRLLYTLHNYHKVIFLHYFDTQYNGDIKRKDIKPAETRYFNYCIDDPTLYPIRKGE</sequence>
<dbReference type="EMBL" id="CP031092">
    <property type="protein sequence ID" value="AXF55958.1"/>
    <property type="molecule type" value="Genomic_DNA"/>
</dbReference>
<evidence type="ECO:0000313" key="1">
    <source>
        <dbReference type="EMBL" id="AXF55958.1"/>
    </source>
</evidence>
<reference evidence="1 2" key="1">
    <citation type="journal article" date="2018" name="J. Microbiol.">
        <title>Salicibibacter kimchii gen. nov., sp. nov., a moderately halophilic and alkalitolerant bacterium in the family Bacillaceae, isolated from kimchi.</title>
        <authorList>
            <person name="Jang J.Y."/>
            <person name="Oh Y.J."/>
            <person name="Lim S.K."/>
            <person name="Park H.K."/>
            <person name="Lee C."/>
            <person name="Kim J.Y."/>
            <person name="Lee M.A."/>
            <person name="Choi H.J."/>
        </authorList>
    </citation>
    <scope>NUCLEOTIDE SEQUENCE [LARGE SCALE GENOMIC DNA]</scope>
    <source>
        <strain evidence="1 2">NKC1-1</strain>
    </source>
</reference>
<dbReference type="OrthoDB" id="2428246at2"/>
<name>A0A345BYC7_9BACI</name>
<dbReference type="AlphaFoldDB" id="A0A345BYC7"/>
<gene>
    <name evidence="1" type="ORF">DT065_07915</name>
</gene>
<dbReference type="RefSeq" id="WP_114372309.1">
    <property type="nucleotide sequence ID" value="NZ_CP031092.1"/>
</dbReference>
<keyword evidence="2" id="KW-1185">Reference proteome</keyword>
<dbReference type="Proteomes" id="UP000252100">
    <property type="component" value="Chromosome"/>
</dbReference>